<dbReference type="InterPro" id="IPR010181">
    <property type="entry name" value="CGCAxxGCC_motif"/>
</dbReference>
<comment type="caution">
    <text evidence="1">The sequence shown here is derived from an EMBL/GenBank/DDBJ whole genome shotgun (WGS) entry which is preliminary data.</text>
</comment>
<gene>
    <name evidence="1" type="ORF">McpAg1_00100</name>
</gene>
<dbReference type="InterPro" id="IPR036280">
    <property type="entry name" value="Multihaem_cyt_sf"/>
</dbReference>
<dbReference type="RefSeq" id="WP_338093231.1">
    <property type="nucleotide sequence ID" value="NZ_JAWDKA010000001.1"/>
</dbReference>
<proteinExistence type="predicted"/>
<keyword evidence="2" id="KW-1185">Reference proteome</keyword>
<sequence length="159" mass="17367">MTLPSYFSIPENLDCAQLQIQAEELFNSGQFYCSEIVVKMIRDTFCPSVSDEIIAAASGFPVGMGGGGCTCGAVAGGIMALGLVFGRTKPEEKAKSAECMKYARELHDRFRKENTSVCCRVLTKNMLEDSPERKKQCAELTGEVVEIVTEIIQREAKAP</sequence>
<evidence type="ECO:0008006" key="3">
    <source>
        <dbReference type="Google" id="ProtNLM"/>
    </source>
</evidence>
<name>A0AAE4MAT1_9EURY</name>
<dbReference type="Pfam" id="PF09719">
    <property type="entry name" value="C_GCAxxG_C_C"/>
    <property type="match status" value="1"/>
</dbReference>
<protein>
    <recommendedName>
        <fullName evidence="3">C_GCAxxG_C_C family protein</fullName>
    </recommendedName>
</protein>
<accession>A0AAE4MAT1</accession>
<dbReference type="AlphaFoldDB" id="A0AAE4MAT1"/>
<dbReference type="NCBIfam" id="TIGR01909">
    <property type="entry name" value="C_GCAxxG_C_C"/>
    <property type="match status" value="1"/>
</dbReference>
<evidence type="ECO:0000313" key="1">
    <source>
        <dbReference type="EMBL" id="MDV0440834.1"/>
    </source>
</evidence>
<dbReference type="SUPFAM" id="SSF48695">
    <property type="entry name" value="Multiheme cytochromes"/>
    <property type="match status" value="1"/>
</dbReference>
<dbReference type="Proteomes" id="UP001273136">
    <property type="component" value="Unassembled WGS sequence"/>
</dbReference>
<organism evidence="1 2">
    <name type="scientific">Methanorbis furvi</name>
    <dbReference type="NCBI Taxonomy" id="3028299"/>
    <lineage>
        <taxon>Archaea</taxon>
        <taxon>Methanobacteriati</taxon>
        <taxon>Methanobacteriota</taxon>
        <taxon>Stenosarchaea group</taxon>
        <taxon>Methanomicrobia</taxon>
        <taxon>Methanomicrobiales</taxon>
        <taxon>Methanocorpusculaceae</taxon>
        <taxon>Methanorbis</taxon>
    </lineage>
</organism>
<reference evidence="1" key="1">
    <citation type="submission" date="2023-06" db="EMBL/GenBank/DDBJ databases">
        <title>Genome sequence of Methancorpusculaceae sp. Ag1.</title>
        <authorList>
            <person name="Protasov E."/>
            <person name="Platt K."/>
            <person name="Poehlein A."/>
            <person name="Daniel R."/>
            <person name="Brune A."/>
        </authorList>
    </citation>
    <scope>NUCLEOTIDE SEQUENCE</scope>
    <source>
        <strain evidence="1">Ag1</strain>
    </source>
</reference>
<dbReference type="EMBL" id="JAWDKA010000001">
    <property type="protein sequence ID" value="MDV0440834.1"/>
    <property type="molecule type" value="Genomic_DNA"/>
</dbReference>
<evidence type="ECO:0000313" key="2">
    <source>
        <dbReference type="Proteomes" id="UP001273136"/>
    </source>
</evidence>